<evidence type="ECO:0000256" key="5">
    <source>
        <dbReference type="ARBA" id="ARBA00022723"/>
    </source>
</evidence>
<name>A0A2N5HE23_9BACI</name>
<reference evidence="12 13" key="1">
    <citation type="submission" date="2017-11" db="EMBL/GenBank/DDBJ databases">
        <title>Comparitive Functional Genomics of Dry Heat Resistant strains isolated from the Viking Spacecraft.</title>
        <authorList>
            <person name="Seuylemezian A."/>
            <person name="Cooper K."/>
            <person name="Vaishampayan P."/>
        </authorList>
    </citation>
    <scope>NUCLEOTIDE SEQUENCE [LARGE SCALE GENOMIC DNA]</scope>
    <source>
        <strain evidence="12 13">V32-6</strain>
    </source>
</reference>
<dbReference type="InterPro" id="IPR003374">
    <property type="entry name" value="ApbE-like_sf"/>
</dbReference>
<keyword evidence="3 10" id="KW-0285">Flavoprotein</keyword>
<feature type="binding site" evidence="11">
    <location>
        <position position="257"/>
    </location>
    <ligand>
        <name>Mg(2+)</name>
        <dbReference type="ChEBI" id="CHEBI:18420"/>
    </ligand>
</feature>
<keyword evidence="7 10" id="KW-0460">Magnesium</keyword>
<feature type="binding site" evidence="11">
    <location>
        <position position="253"/>
    </location>
    <ligand>
        <name>Mg(2+)</name>
        <dbReference type="ChEBI" id="CHEBI:18420"/>
    </ligand>
</feature>
<evidence type="ECO:0000256" key="3">
    <source>
        <dbReference type="ARBA" id="ARBA00022630"/>
    </source>
</evidence>
<evidence type="ECO:0000256" key="2">
    <source>
        <dbReference type="ARBA" id="ARBA00016337"/>
    </source>
</evidence>
<evidence type="ECO:0000256" key="9">
    <source>
        <dbReference type="ARBA" id="ARBA00048540"/>
    </source>
</evidence>
<dbReference type="SUPFAM" id="SSF143631">
    <property type="entry name" value="ApbE-like"/>
    <property type="match status" value="1"/>
</dbReference>
<evidence type="ECO:0000256" key="4">
    <source>
        <dbReference type="ARBA" id="ARBA00022679"/>
    </source>
</evidence>
<evidence type="ECO:0000256" key="1">
    <source>
        <dbReference type="ARBA" id="ARBA00011955"/>
    </source>
</evidence>
<evidence type="ECO:0000256" key="10">
    <source>
        <dbReference type="PIRNR" id="PIRNR006268"/>
    </source>
</evidence>
<organism evidence="12 13">
    <name type="scientific">Neobacillus cucumis</name>
    <dbReference type="NCBI Taxonomy" id="1740721"/>
    <lineage>
        <taxon>Bacteria</taxon>
        <taxon>Bacillati</taxon>
        <taxon>Bacillota</taxon>
        <taxon>Bacilli</taxon>
        <taxon>Bacillales</taxon>
        <taxon>Bacillaceae</taxon>
        <taxon>Neobacillus</taxon>
    </lineage>
</organism>
<dbReference type="Proteomes" id="UP000234950">
    <property type="component" value="Unassembled WGS sequence"/>
</dbReference>
<feature type="binding site" evidence="11">
    <location>
        <position position="144"/>
    </location>
    <ligand>
        <name>Mg(2+)</name>
        <dbReference type="ChEBI" id="CHEBI:18420"/>
    </ligand>
</feature>
<dbReference type="GO" id="GO:0046872">
    <property type="term" value="F:metal ion binding"/>
    <property type="evidence" value="ECO:0007669"/>
    <property type="project" value="UniProtKB-UniRule"/>
</dbReference>
<protein>
    <recommendedName>
        <fullName evidence="2 10">FAD:protein FMN transferase</fullName>
        <ecNumber evidence="1 10">2.7.1.180</ecNumber>
    </recommendedName>
    <alternativeName>
        <fullName evidence="8 10">Flavin transferase</fullName>
    </alternativeName>
</protein>
<dbReference type="Pfam" id="PF02424">
    <property type="entry name" value="ApbE"/>
    <property type="match status" value="1"/>
</dbReference>
<evidence type="ECO:0000256" key="7">
    <source>
        <dbReference type="ARBA" id="ARBA00022842"/>
    </source>
</evidence>
<dbReference type="Gene3D" id="3.10.520.10">
    <property type="entry name" value="ApbE-like domains"/>
    <property type="match status" value="1"/>
</dbReference>
<dbReference type="PIRSF" id="PIRSF006268">
    <property type="entry name" value="ApbE"/>
    <property type="match status" value="1"/>
</dbReference>
<comment type="similarity">
    <text evidence="10">Belongs to the ApbE family.</text>
</comment>
<comment type="cofactor">
    <cofactor evidence="11">
        <name>Mg(2+)</name>
        <dbReference type="ChEBI" id="CHEBI:18420"/>
    </cofactor>
    <cofactor evidence="11">
        <name>Mn(2+)</name>
        <dbReference type="ChEBI" id="CHEBI:29035"/>
    </cofactor>
    <text evidence="11">Magnesium. Can also use manganese.</text>
</comment>
<dbReference type="InterPro" id="IPR024932">
    <property type="entry name" value="ApbE"/>
</dbReference>
<evidence type="ECO:0000256" key="8">
    <source>
        <dbReference type="ARBA" id="ARBA00031306"/>
    </source>
</evidence>
<dbReference type="PANTHER" id="PTHR30040">
    <property type="entry name" value="THIAMINE BIOSYNTHESIS LIPOPROTEIN APBE"/>
    <property type="match status" value="1"/>
</dbReference>
<dbReference type="OrthoDB" id="9778595at2"/>
<evidence type="ECO:0000256" key="6">
    <source>
        <dbReference type="ARBA" id="ARBA00022827"/>
    </source>
</evidence>
<evidence type="ECO:0000313" key="13">
    <source>
        <dbReference type="Proteomes" id="UP000234950"/>
    </source>
</evidence>
<proteinExistence type="inferred from homology"/>
<keyword evidence="5 10" id="KW-0479">Metal-binding</keyword>
<dbReference type="AlphaFoldDB" id="A0A2N5HE23"/>
<comment type="catalytic activity">
    <reaction evidence="9 10">
        <text>L-threonyl-[protein] + FAD = FMN-L-threonyl-[protein] + AMP + H(+)</text>
        <dbReference type="Rhea" id="RHEA:36847"/>
        <dbReference type="Rhea" id="RHEA-COMP:11060"/>
        <dbReference type="Rhea" id="RHEA-COMP:11061"/>
        <dbReference type="ChEBI" id="CHEBI:15378"/>
        <dbReference type="ChEBI" id="CHEBI:30013"/>
        <dbReference type="ChEBI" id="CHEBI:57692"/>
        <dbReference type="ChEBI" id="CHEBI:74257"/>
        <dbReference type="ChEBI" id="CHEBI:456215"/>
        <dbReference type="EC" id="2.7.1.180"/>
    </reaction>
</comment>
<keyword evidence="13" id="KW-1185">Reference proteome</keyword>
<sequence length="293" mass="32454">MRKTKLYMDTFVDIQVVTKGSKEEAESTIERAFSAFRQVEQACSRFTSSSEIMQASRVVGTPVKISPFLFEPLHFAIEVARMTEGLFDPTVGKVMEQQGFNRHYLTGDKMESHAAASVSYQDIKLNLQTRTLTLKKPLVIDLGAVAKGFAIDLAAHELKDFEGFVINAGGDLYAGGYDENEQPWKIGIQHPFQKEQIIDTIEISNEAVCTSGSYERRNPTKTELHHLMNPKTKQSPNDWVSASIIAPFAMLADGFSTVAFLLGTEKAKGFIEEMNLKGILVTPEIKIVKAGGI</sequence>
<gene>
    <name evidence="12" type="ORF">CVD27_13980</name>
</gene>
<dbReference type="PANTHER" id="PTHR30040:SF2">
    <property type="entry name" value="FAD:PROTEIN FMN TRANSFERASE"/>
    <property type="match status" value="1"/>
</dbReference>
<accession>A0A2N5HE23</accession>
<comment type="caution">
    <text evidence="12">The sequence shown here is derived from an EMBL/GenBank/DDBJ whole genome shotgun (WGS) entry which is preliminary data.</text>
</comment>
<keyword evidence="6 10" id="KW-0274">FAD</keyword>
<dbReference type="EMBL" id="PGVE01000052">
    <property type="protein sequence ID" value="PLS03770.1"/>
    <property type="molecule type" value="Genomic_DNA"/>
</dbReference>
<dbReference type="GO" id="GO:0016740">
    <property type="term" value="F:transferase activity"/>
    <property type="evidence" value="ECO:0007669"/>
    <property type="project" value="UniProtKB-UniRule"/>
</dbReference>
<evidence type="ECO:0000313" key="12">
    <source>
        <dbReference type="EMBL" id="PLS03770.1"/>
    </source>
</evidence>
<dbReference type="EC" id="2.7.1.180" evidence="1 10"/>
<evidence type="ECO:0000256" key="11">
    <source>
        <dbReference type="PIRSR" id="PIRSR006268-2"/>
    </source>
</evidence>
<dbReference type="RefSeq" id="WP_101648517.1">
    <property type="nucleotide sequence ID" value="NZ_PGVE01000052.1"/>
</dbReference>
<keyword evidence="4 10" id="KW-0808">Transferase</keyword>